<gene>
    <name evidence="2" type="ORF">LARI1_G000813</name>
</gene>
<evidence type="ECO:0000313" key="3">
    <source>
        <dbReference type="Proteomes" id="UP000469559"/>
    </source>
</evidence>
<dbReference type="Proteomes" id="UP000469559">
    <property type="component" value="Unassembled WGS sequence"/>
</dbReference>
<feature type="compositionally biased region" description="Basic and acidic residues" evidence="1">
    <location>
        <begin position="249"/>
        <end position="298"/>
    </location>
</feature>
<comment type="caution">
    <text evidence="2">The sequence shown here is derived from an EMBL/GenBank/DDBJ whole genome shotgun (WGS) entry which is preliminary data.</text>
</comment>
<organism evidence="2 3">
    <name type="scientific">Lachnellula arida</name>
    <dbReference type="NCBI Taxonomy" id="1316785"/>
    <lineage>
        <taxon>Eukaryota</taxon>
        <taxon>Fungi</taxon>
        <taxon>Dikarya</taxon>
        <taxon>Ascomycota</taxon>
        <taxon>Pezizomycotina</taxon>
        <taxon>Leotiomycetes</taxon>
        <taxon>Helotiales</taxon>
        <taxon>Lachnaceae</taxon>
        <taxon>Lachnellula</taxon>
    </lineage>
</organism>
<accession>A0A8T9BN48</accession>
<sequence length="513" mass="57518">MSTEVHPPTPPPHTTGVHHNLPHRLSFRKLSNSQSRESVNTESSQRSHRRSTSLQGLVSRILPTRREERGHTLRPDLDTEGPSYTVKHDHDALATKVRVSSWSSQKSRWGHSSRGDSADTTQSNGHGRLSKIFGPLKVIEKAKAKMAPRAEQKGESSQVSSLKSSSQHFAQAESHVVIVEPNEESNPVMEKEPSKTQQMFENKKARREQRRALQESGDFLGVQGANPRTGYFDISDATSSTELSQTTDDMEKNIEVRARQNEDNKTQIEKFEAPEAEHYSGIERAESDRDSSKRDTAEQKKLEIKLYQSHLPRWKAAANEWKSIVEPALSPVEQSLAGSPLRETASDDQTVPWLAGNNPPLYVPRTPTHSKDYFVGLPASFSPFIWERSSSKPAESAYKISPKMTIPRKPVGSGDTRQKGNKSDDTVLHNITKHEPAEQALSQKEDSFKVLPDITKSLNEQIPGQQEDFKILPLTIKSLNEQTSGQQEDFKILPLTIKSRNEQTAGQQEDSFK</sequence>
<feature type="region of interest" description="Disordered" evidence="1">
    <location>
        <begin position="1"/>
        <end position="298"/>
    </location>
</feature>
<feature type="compositionally biased region" description="Polar residues" evidence="1">
    <location>
        <begin position="236"/>
        <end position="247"/>
    </location>
</feature>
<evidence type="ECO:0000256" key="1">
    <source>
        <dbReference type="SAM" id="MobiDB-lite"/>
    </source>
</evidence>
<dbReference type="AlphaFoldDB" id="A0A8T9BN48"/>
<protein>
    <submittedName>
        <fullName evidence="2">Uncharacterized protein</fullName>
    </submittedName>
</protein>
<proteinExistence type="predicted"/>
<feature type="compositionally biased region" description="Polar residues" evidence="1">
    <location>
        <begin position="29"/>
        <end position="44"/>
    </location>
</feature>
<feature type="compositionally biased region" description="Basic and acidic residues" evidence="1">
    <location>
        <begin position="138"/>
        <end position="154"/>
    </location>
</feature>
<feature type="non-terminal residue" evidence="2">
    <location>
        <position position="1"/>
    </location>
</feature>
<feature type="compositionally biased region" description="Low complexity" evidence="1">
    <location>
        <begin position="156"/>
        <end position="166"/>
    </location>
</feature>
<evidence type="ECO:0000313" key="2">
    <source>
        <dbReference type="EMBL" id="TVY21408.1"/>
    </source>
</evidence>
<feature type="compositionally biased region" description="Basic and acidic residues" evidence="1">
    <location>
        <begin position="64"/>
        <end position="77"/>
    </location>
</feature>
<dbReference type="OrthoDB" id="3439820at2759"/>
<dbReference type="EMBL" id="QGMF01000017">
    <property type="protein sequence ID" value="TVY21408.1"/>
    <property type="molecule type" value="Genomic_DNA"/>
</dbReference>
<reference evidence="2 3" key="1">
    <citation type="submission" date="2018-05" db="EMBL/GenBank/DDBJ databases">
        <title>Whole genome sequencing for identification of molecular markers to develop diagnostic detection tools for the regulated plant pathogen Lachnellula willkommii.</title>
        <authorList>
            <person name="Giroux E."/>
            <person name="Bilodeau G."/>
        </authorList>
    </citation>
    <scope>NUCLEOTIDE SEQUENCE [LARGE SCALE GENOMIC DNA]</scope>
    <source>
        <strain evidence="2 3">CBS 203.66</strain>
    </source>
</reference>
<feature type="compositionally biased region" description="Polar residues" evidence="1">
    <location>
        <begin position="98"/>
        <end position="107"/>
    </location>
</feature>
<name>A0A8T9BN48_9HELO</name>
<keyword evidence="3" id="KW-1185">Reference proteome</keyword>